<dbReference type="AlphaFoldDB" id="A0A0K2V9X9"/>
<dbReference type="Pfam" id="PF13481">
    <property type="entry name" value="AAA_25"/>
    <property type="match status" value="1"/>
</dbReference>
<dbReference type="SUPFAM" id="SSF52540">
    <property type="entry name" value="P-loop containing nucleoside triphosphate hydrolases"/>
    <property type="match status" value="1"/>
</dbReference>
<reference evidence="3" key="1">
    <citation type="submission" date="2014-05" db="EMBL/GenBank/DDBJ databases">
        <authorList>
            <person name="Chronopoulou M."/>
        </authorList>
    </citation>
    <scope>NUCLEOTIDE SEQUENCE</scope>
    <source>
        <tissue evidence="3">Whole organism</tissue>
    </source>
</reference>
<dbReference type="PROSITE" id="PS51199">
    <property type="entry name" value="SF4_HELICASE"/>
    <property type="match status" value="1"/>
</dbReference>
<dbReference type="InterPro" id="IPR027032">
    <property type="entry name" value="Twinkle-like"/>
</dbReference>
<dbReference type="PANTHER" id="PTHR12873">
    <property type="entry name" value="T7-LIKE MITOCHONDRIAL DNA HELICASE"/>
    <property type="match status" value="1"/>
</dbReference>
<dbReference type="OrthoDB" id="275278at2759"/>
<feature type="domain" description="SF4 helicase" evidence="2">
    <location>
        <begin position="372"/>
        <end position="625"/>
    </location>
</feature>
<dbReference type="EMBL" id="HACA01029928">
    <property type="protein sequence ID" value="CDW47289.1"/>
    <property type="molecule type" value="Transcribed_RNA"/>
</dbReference>
<evidence type="ECO:0000256" key="1">
    <source>
        <dbReference type="SAM" id="MobiDB-lite"/>
    </source>
</evidence>
<organism evidence="3">
    <name type="scientific">Lepeophtheirus salmonis</name>
    <name type="common">Salmon louse</name>
    <name type="synonym">Caligus salmonis</name>
    <dbReference type="NCBI Taxonomy" id="72036"/>
    <lineage>
        <taxon>Eukaryota</taxon>
        <taxon>Metazoa</taxon>
        <taxon>Ecdysozoa</taxon>
        <taxon>Arthropoda</taxon>
        <taxon>Crustacea</taxon>
        <taxon>Multicrustacea</taxon>
        <taxon>Hexanauplia</taxon>
        <taxon>Copepoda</taxon>
        <taxon>Siphonostomatoida</taxon>
        <taxon>Caligidae</taxon>
        <taxon>Lepeophtheirus</taxon>
    </lineage>
</organism>
<protein>
    <recommendedName>
        <fullName evidence="2">SF4 helicase domain-containing protein</fullName>
    </recommendedName>
</protein>
<dbReference type="OMA" id="CLPHGLK"/>
<name>A0A0K2V9X9_LEPSM</name>
<sequence>MSFLRTLLTPLRLPSRSYSPKIIDVSQINNPQTAEMKKFLKQKGYSFTDPNQSSLKFVIPKHVLDPSTALPSKWKEIDSSLIDVYVDKKTGRISIPRIPLTATWRKFWSSLLKESPPLEPHDLTLSTNSSHLATYNAAIPIEELPIEEYTSLIKSLKISHTKLKPFHFSAFDVRVHNGKDLLFPVRFDSKNIVGIRRIFINPSSMSVEEENLFDSKNLEEERDENRLLPFFHGFERMKDNTQEIVLVSSVLDSVALISQFKDIVPIALAEGTRSLPPEHLPFFEHLQKVKIWFPNEEVRFWDQGLLFAKKFGETRTEIMSKELMQPYKYLSKPKGDAHFKDNFKNRMLPCKHEYVTTFEVLREDVKLEFMNFEKCQGTKWKRFPALNETLKGFRRGELTVFSGRTGSGKTTFISEFSLDLCMRGINTLWGSFEVKNVRLAKMQLKQYSLVNFEENIDEFDKWADDFQKLPMYYLTFHGSNDIRLILDAMLHSVYVYDIGHVIIDNVQFMMGTSSLSRGLDRLNQQDLIIEQFRKFATVHNVHVTLVIHPRKDVNDILTANSVFGGAKATQEADNVIFLQTETSEVNSKQKKYLEIVKNRFSGDLGTLPLHFNKETLTFNKKTFKSEKDRRSKNPSISIETVPIPPRR</sequence>
<evidence type="ECO:0000313" key="3">
    <source>
        <dbReference type="EMBL" id="CDW47289.1"/>
    </source>
</evidence>
<dbReference type="PANTHER" id="PTHR12873:SF0">
    <property type="entry name" value="TWINKLE MTDNA HELICASE"/>
    <property type="match status" value="1"/>
</dbReference>
<accession>A0A0K2V9X9</accession>
<feature type="region of interest" description="Disordered" evidence="1">
    <location>
        <begin position="622"/>
        <end position="647"/>
    </location>
</feature>
<dbReference type="GO" id="GO:0003697">
    <property type="term" value="F:single-stranded DNA binding"/>
    <property type="evidence" value="ECO:0007669"/>
    <property type="project" value="InterPro"/>
</dbReference>
<dbReference type="Gene3D" id="3.40.50.300">
    <property type="entry name" value="P-loop containing nucleotide triphosphate hydrolases"/>
    <property type="match status" value="1"/>
</dbReference>
<dbReference type="GO" id="GO:0005739">
    <property type="term" value="C:mitochondrion"/>
    <property type="evidence" value="ECO:0007669"/>
    <property type="project" value="TreeGrafter"/>
</dbReference>
<evidence type="ECO:0000259" key="2">
    <source>
        <dbReference type="PROSITE" id="PS51199"/>
    </source>
</evidence>
<dbReference type="GO" id="GO:0005524">
    <property type="term" value="F:ATP binding"/>
    <property type="evidence" value="ECO:0007669"/>
    <property type="project" value="InterPro"/>
</dbReference>
<dbReference type="GO" id="GO:0006264">
    <property type="term" value="P:mitochondrial DNA replication"/>
    <property type="evidence" value="ECO:0007669"/>
    <property type="project" value="TreeGrafter"/>
</dbReference>
<dbReference type="InterPro" id="IPR007694">
    <property type="entry name" value="DNA_helicase_DnaB-like_C"/>
</dbReference>
<dbReference type="CDD" id="cd01122">
    <property type="entry name" value="Twinkle_C"/>
    <property type="match status" value="1"/>
</dbReference>
<dbReference type="InterPro" id="IPR027417">
    <property type="entry name" value="P-loop_NTPase"/>
</dbReference>
<proteinExistence type="predicted"/>
<dbReference type="GO" id="GO:0043139">
    <property type="term" value="F:5'-3' DNA helicase activity"/>
    <property type="evidence" value="ECO:0007669"/>
    <property type="project" value="InterPro"/>
</dbReference>